<dbReference type="EMBL" id="JAPDHV010000003">
    <property type="protein sequence ID" value="MCW3161308.1"/>
    <property type="molecule type" value="Genomic_DNA"/>
</dbReference>
<dbReference type="RefSeq" id="WP_264743253.1">
    <property type="nucleotide sequence ID" value="NZ_JAPDHV010000003.1"/>
</dbReference>
<reference evidence="2" key="1">
    <citation type="submission" date="2022-10" db="EMBL/GenBank/DDBJ databases">
        <title>Chryseobacterium babae sp. nov. isolated from the gut of the beetle Oryctes rhinoceros, and Chryseobacterium kimseyorum sp. nov., isolated from a stick insect rearing cage.</title>
        <authorList>
            <person name="Shelomi M."/>
            <person name="Han C.-J."/>
            <person name="Chen W.-M."/>
            <person name="Chen H.-K."/>
            <person name="Liaw S.-J."/>
            <person name="Muhle E."/>
            <person name="Clermont D."/>
        </authorList>
    </citation>
    <scope>NUCLEOTIDE SEQUENCE</scope>
    <source>
        <strain evidence="2">WLa1L2M3</strain>
    </source>
</reference>
<comment type="caution">
    <text evidence="2">The sequence shown here is derived from an EMBL/GenBank/DDBJ whole genome shotgun (WGS) entry which is preliminary data.</text>
</comment>
<evidence type="ECO:0000313" key="2">
    <source>
        <dbReference type="EMBL" id="MCW3161308.1"/>
    </source>
</evidence>
<keyword evidence="3" id="KW-1185">Reference proteome</keyword>
<accession>A0ABT3HNW9</accession>
<sequence>MAVNKPIGDNSRKGAVRQRSQVLNPKNNLWIKRDTLTGKFLDVNQNGKPHKGVRKEKNN</sequence>
<dbReference type="Proteomes" id="UP001163719">
    <property type="component" value="Unassembled WGS sequence"/>
</dbReference>
<protein>
    <submittedName>
        <fullName evidence="2">Uncharacterized protein</fullName>
    </submittedName>
</protein>
<gene>
    <name evidence="2" type="ORF">OH806_08520</name>
</gene>
<name>A0ABT3HNW9_9FLAO</name>
<evidence type="ECO:0000256" key="1">
    <source>
        <dbReference type="SAM" id="MobiDB-lite"/>
    </source>
</evidence>
<evidence type="ECO:0000313" key="3">
    <source>
        <dbReference type="Proteomes" id="UP001163719"/>
    </source>
</evidence>
<proteinExistence type="predicted"/>
<feature type="region of interest" description="Disordered" evidence="1">
    <location>
        <begin position="1"/>
        <end position="20"/>
    </location>
</feature>
<organism evidence="2 3">
    <name type="scientific">Chryseobacterium oryctis</name>
    <dbReference type="NCBI Taxonomy" id="2952618"/>
    <lineage>
        <taxon>Bacteria</taxon>
        <taxon>Pseudomonadati</taxon>
        <taxon>Bacteroidota</taxon>
        <taxon>Flavobacteriia</taxon>
        <taxon>Flavobacteriales</taxon>
        <taxon>Weeksellaceae</taxon>
        <taxon>Chryseobacterium group</taxon>
        <taxon>Chryseobacterium</taxon>
    </lineage>
</organism>